<dbReference type="InterPro" id="IPR051212">
    <property type="entry name" value="Type-I_RE_S_subunit"/>
</dbReference>
<evidence type="ECO:0000313" key="6">
    <source>
        <dbReference type="Proteomes" id="UP000005723"/>
    </source>
</evidence>
<dbReference type="Proteomes" id="UP000005723">
    <property type="component" value="Unassembled WGS sequence"/>
</dbReference>
<dbReference type="GO" id="GO:0009035">
    <property type="term" value="F:type I site-specific deoxyribonuclease activity"/>
    <property type="evidence" value="ECO:0007669"/>
    <property type="project" value="UniProtKB-EC"/>
</dbReference>
<dbReference type="AlphaFoldDB" id="D4DXV2"/>
<keyword evidence="2" id="KW-0680">Restriction system</keyword>
<name>D4DXV2_SEROD</name>
<dbReference type="InterPro" id="IPR000055">
    <property type="entry name" value="Restrct_endonuc_typeI_TRD"/>
</dbReference>
<dbReference type="CDD" id="cd17246">
    <property type="entry name" value="RMtype1_S_SonII-TRD2-CR2_like"/>
    <property type="match status" value="1"/>
</dbReference>
<dbReference type="GO" id="GO:0009307">
    <property type="term" value="P:DNA restriction-modification system"/>
    <property type="evidence" value="ECO:0007669"/>
    <property type="project" value="UniProtKB-KW"/>
</dbReference>
<protein>
    <submittedName>
        <fullName evidence="5">Type I restriction modification DNA specificity domain protein</fullName>
        <ecNumber evidence="5">3.1.21.3</ecNumber>
    </submittedName>
</protein>
<evidence type="ECO:0000256" key="3">
    <source>
        <dbReference type="ARBA" id="ARBA00023125"/>
    </source>
</evidence>
<dbReference type="STRING" id="667129.HMPREF0758_0735"/>
<dbReference type="SUPFAM" id="SSF116734">
    <property type="entry name" value="DNA methylase specificity domain"/>
    <property type="match status" value="2"/>
</dbReference>
<dbReference type="EMBL" id="ADBY01000017">
    <property type="protein sequence ID" value="EFE97444.1"/>
    <property type="molecule type" value="Genomic_DNA"/>
</dbReference>
<dbReference type="EC" id="3.1.21.3" evidence="5"/>
<evidence type="ECO:0000313" key="5">
    <source>
        <dbReference type="EMBL" id="EFE97444.1"/>
    </source>
</evidence>
<proteinExistence type="inferred from homology"/>
<dbReference type="Pfam" id="PF01420">
    <property type="entry name" value="Methylase_S"/>
    <property type="match status" value="2"/>
</dbReference>
<dbReference type="OrthoDB" id="9798929at2"/>
<comment type="similarity">
    <text evidence="1">Belongs to the type-I restriction system S methylase family.</text>
</comment>
<keyword evidence="3" id="KW-0238">DNA-binding</keyword>
<dbReference type="GO" id="GO:0003677">
    <property type="term" value="F:DNA binding"/>
    <property type="evidence" value="ECO:0007669"/>
    <property type="project" value="UniProtKB-KW"/>
</dbReference>
<dbReference type="CDD" id="cd17267">
    <property type="entry name" value="RMtype1_S_EcoAO83I-TRD1-CR1_like"/>
    <property type="match status" value="1"/>
</dbReference>
<dbReference type="Gene3D" id="3.90.220.20">
    <property type="entry name" value="DNA methylase specificity domains"/>
    <property type="match status" value="2"/>
</dbReference>
<accession>D4DXV2</accession>
<dbReference type="InterPro" id="IPR044946">
    <property type="entry name" value="Restrct_endonuc_typeI_TRD_sf"/>
</dbReference>
<keyword evidence="6" id="KW-1185">Reference proteome</keyword>
<sequence>MSAVKLPKGWGCTLLGHVIELKYGKSLSAQTRDGVGFHVYGSNGVVGKHSIPLINHSGLIVGRKGSFGVVQKSTEPFFPIDTTYYIDDFYNQPLEYWFYYLSFLPLTKLNRSTAIPGLNRDDAYNLDIVLPPITEQKIIAEKLDTLLAQADRTKARLEQIPQILKRFRQVMLAAIVNGKLSTNTEQWKIYSLKNLCVSISDGDHQAPPKSETGIPFLVISDVNKGKIDLVNVSRWVPESYYLALKEIRKPSLNDILYTVTGSFGIPVVVNTTKPFCFQRHIAIIKPNSNLINYRFLSFYLESPQIFKHASDVATGTAQKTVSLSSLRNFELSVPSLKEQAVIVHRVEQLFAYADTIEKQVKSALTRVNNLTQSILAKAFRGELTAQWRAENPELISGENSAAALLKKIKDEREAIKRLPKPKRSAIKKRQVNA</sequence>
<organism evidence="5 6">
    <name type="scientific">Serratia odorifera DSM 4582</name>
    <dbReference type="NCBI Taxonomy" id="667129"/>
    <lineage>
        <taxon>Bacteria</taxon>
        <taxon>Pseudomonadati</taxon>
        <taxon>Pseudomonadota</taxon>
        <taxon>Gammaproteobacteria</taxon>
        <taxon>Enterobacterales</taxon>
        <taxon>Yersiniaceae</taxon>
        <taxon>Serratia</taxon>
    </lineage>
</organism>
<gene>
    <name evidence="5" type="primary">hsdS</name>
    <name evidence="5" type="ORF">HMPREF0758_0735</name>
</gene>
<reference evidence="5 6" key="1">
    <citation type="submission" date="2010-01" db="EMBL/GenBank/DDBJ databases">
        <authorList>
            <person name="Muzny D."/>
            <person name="Qin X."/>
            <person name="Deng J."/>
            <person name="Jiang H."/>
            <person name="Liu Y."/>
            <person name="Qu J."/>
            <person name="Song X.-Z."/>
            <person name="Zhang L."/>
            <person name="Thornton R."/>
            <person name="Coyle M."/>
            <person name="Francisco L."/>
            <person name="Jackson L."/>
            <person name="Javaid M."/>
            <person name="Korchina V."/>
            <person name="Kovar C."/>
            <person name="Mata R."/>
            <person name="Mathew T."/>
            <person name="Ngo R."/>
            <person name="Nguyen L."/>
            <person name="Nguyen N."/>
            <person name="Okwuonu G."/>
            <person name="Ongeri F."/>
            <person name="Pham C."/>
            <person name="Simmons D."/>
            <person name="Wilczek-Boney K."/>
            <person name="Hale W."/>
            <person name="Jakkamsetti A."/>
            <person name="Pham P."/>
            <person name="Ruth R."/>
            <person name="San Lucas F."/>
            <person name="Warren J."/>
            <person name="Zhang J."/>
            <person name="Zhao Z."/>
            <person name="Zhou C."/>
            <person name="Zhu D."/>
            <person name="Lee S."/>
            <person name="Bess C."/>
            <person name="Blankenburg K."/>
            <person name="Forbes L."/>
            <person name="Fu Q."/>
            <person name="Gubbala S."/>
            <person name="Hirani K."/>
            <person name="Jayaseelan J.C."/>
            <person name="Lara F."/>
            <person name="Munidasa M."/>
            <person name="Palculict T."/>
            <person name="Patil S."/>
            <person name="Pu L.-L."/>
            <person name="Saada N."/>
            <person name="Tang L."/>
            <person name="Weissenberger G."/>
            <person name="Zhu Y."/>
            <person name="Hemphill L."/>
            <person name="Shang Y."/>
            <person name="Youmans B."/>
            <person name="Ayvaz T."/>
            <person name="Ross M."/>
            <person name="Santibanez J."/>
            <person name="Aqrawi P."/>
            <person name="Gross S."/>
            <person name="Joshi V."/>
            <person name="Fowler G."/>
            <person name="Nazareth L."/>
            <person name="Reid J."/>
            <person name="Worley K."/>
            <person name="Petrosino J."/>
            <person name="Highlander S."/>
            <person name="Gibbs R."/>
        </authorList>
    </citation>
    <scope>NUCLEOTIDE SEQUENCE [LARGE SCALE GENOMIC DNA]</scope>
    <source>
        <strain evidence="5 6">DSM 4582</strain>
    </source>
</reference>
<dbReference type="HOGENOM" id="CLU_021095_10_2_6"/>
<evidence type="ECO:0000259" key="4">
    <source>
        <dbReference type="Pfam" id="PF01420"/>
    </source>
</evidence>
<evidence type="ECO:0000256" key="1">
    <source>
        <dbReference type="ARBA" id="ARBA00010923"/>
    </source>
</evidence>
<feature type="domain" description="Type I restriction modification DNA specificity" evidence="4">
    <location>
        <begin position="7"/>
        <end position="161"/>
    </location>
</feature>
<dbReference type="RefSeq" id="WP_004955798.1">
    <property type="nucleotide sequence ID" value="NZ_GG753567.1"/>
</dbReference>
<comment type="caution">
    <text evidence="5">The sequence shown here is derived from an EMBL/GenBank/DDBJ whole genome shotgun (WGS) entry which is preliminary data.</text>
</comment>
<dbReference type="PANTHER" id="PTHR43140">
    <property type="entry name" value="TYPE-1 RESTRICTION ENZYME ECOKI SPECIFICITY PROTEIN"/>
    <property type="match status" value="1"/>
</dbReference>
<dbReference type="PANTHER" id="PTHR43140:SF1">
    <property type="entry name" value="TYPE I RESTRICTION ENZYME ECOKI SPECIFICITY SUBUNIT"/>
    <property type="match status" value="1"/>
</dbReference>
<keyword evidence="5" id="KW-0378">Hydrolase</keyword>
<feature type="domain" description="Type I restriction modification DNA specificity" evidence="4">
    <location>
        <begin position="185"/>
        <end position="365"/>
    </location>
</feature>
<evidence type="ECO:0000256" key="2">
    <source>
        <dbReference type="ARBA" id="ARBA00022747"/>
    </source>
</evidence>